<feature type="region of interest" description="Disordered" evidence="3">
    <location>
        <begin position="1"/>
        <end position="36"/>
    </location>
</feature>
<dbReference type="PRINTS" id="PR00313">
    <property type="entry name" value="CABNDNGRPT"/>
</dbReference>
<dbReference type="EMBL" id="JAUOZU010000006">
    <property type="protein sequence ID" value="MDO6963738.1"/>
    <property type="molecule type" value="Genomic_DNA"/>
</dbReference>
<proteinExistence type="predicted"/>
<evidence type="ECO:0000313" key="5">
    <source>
        <dbReference type="Proteomes" id="UP001174932"/>
    </source>
</evidence>
<dbReference type="PANTHER" id="PTHR38340">
    <property type="entry name" value="S-LAYER PROTEIN"/>
    <property type="match status" value="1"/>
</dbReference>
<comment type="caution">
    <text evidence="4">The sequence shown here is derived from an EMBL/GenBank/DDBJ whole genome shotgun (WGS) entry which is preliminary data.</text>
</comment>
<keyword evidence="2" id="KW-0964">Secreted</keyword>
<accession>A0ABT8YJB8</accession>
<dbReference type="SUPFAM" id="SSF51120">
    <property type="entry name" value="beta-Roll"/>
    <property type="match status" value="1"/>
</dbReference>
<reference evidence="4" key="1">
    <citation type="journal article" date="2015" name="Int. J. Syst. Evol. Microbiol.">
        <title>Rhizobium alvei sp. nov., isolated from a freshwater river.</title>
        <authorList>
            <person name="Sheu S.Y."/>
            <person name="Huang H.W."/>
            <person name="Young C.C."/>
            <person name="Chen W.M."/>
        </authorList>
    </citation>
    <scope>NUCLEOTIDE SEQUENCE</scope>
    <source>
        <strain evidence="4">TNR-22</strain>
    </source>
</reference>
<dbReference type="RefSeq" id="WP_304375651.1">
    <property type="nucleotide sequence ID" value="NZ_JAUOZU010000006.1"/>
</dbReference>
<comment type="subcellular location">
    <subcellularLocation>
        <location evidence="1">Secreted</location>
    </subcellularLocation>
</comment>
<dbReference type="InterPro" id="IPR011049">
    <property type="entry name" value="Serralysin-like_metalloprot_C"/>
</dbReference>
<dbReference type="InterPro" id="IPR018511">
    <property type="entry name" value="Hemolysin-typ_Ca-bd_CS"/>
</dbReference>
<gene>
    <name evidence="4" type="ORF">Q4481_07195</name>
</gene>
<feature type="compositionally biased region" description="Basic and acidic residues" evidence="3">
    <location>
        <begin position="7"/>
        <end position="24"/>
    </location>
</feature>
<organism evidence="4 5">
    <name type="scientific">Rhizobium alvei</name>
    <dbReference type="NCBI Taxonomy" id="1132659"/>
    <lineage>
        <taxon>Bacteria</taxon>
        <taxon>Pseudomonadati</taxon>
        <taxon>Pseudomonadota</taxon>
        <taxon>Alphaproteobacteria</taxon>
        <taxon>Hyphomicrobiales</taxon>
        <taxon>Rhizobiaceae</taxon>
        <taxon>Rhizobium/Agrobacterium group</taxon>
        <taxon>Rhizobium</taxon>
    </lineage>
</organism>
<sequence length="299" mass="32310">MQGGWNDWKHDRDDDDRDHYDDDHHHHHDDDEDENEDFDFSFDVPDTFKIDLENLDLTSFGKISDFEAGRKHLSVTFGNNWTFAIDGSGFDIALKSNGLPIIKGGTVDSFSIDGPGKADWSISDLDMSLKAFVKALVSFDTEAVLDLVLGGDETISGSGFGDYLFAGKGDDTLLGNAGADKLMGGVGDDTISGGKGNDFLLGGKGSDTFTFEAKSGLDVIDDFDAWSDVIDLSALGLDIDIEDFLDANIMTEGGRGHHGEHRCGGGGDRGDVIVVLSDGNALKLDGVERWEITEDNFIL</sequence>
<evidence type="ECO:0000256" key="3">
    <source>
        <dbReference type="SAM" id="MobiDB-lite"/>
    </source>
</evidence>
<dbReference type="Proteomes" id="UP001174932">
    <property type="component" value="Unassembled WGS sequence"/>
</dbReference>
<protein>
    <submittedName>
        <fullName evidence="4">Calcium-binding protein</fullName>
    </submittedName>
</protein>
<dbReference type="Pfam" id="PF00353">
    <property type="entry name" value="HemolysinCabind"/>
    <property type="match status" value="1"/>
</dbReference>
<evidence type="ECO:0000313" key="4">
    <source>
        <dbReference type="EMBL" id="MDO6963738.1"/>
    </source>
</evidence>
<dbReference type="InterPro" id="IPR001343">
    <property type="entry name" value="Hemolysn_Ca-bd"/>
</dbReference>
<keyword evidence="5" id="KW-1185">Reference proteome</keyword>
<name>A0ABT8YJB8_9HYPH</name>
<evidence type="ECO:0000256" key="1">
    <source>
        <dbReference type="ARBA" id="ARBA00004613"/>
    </source>
</evidence>
<reference evidence="4" key="2">
    <citation type="submission" date="2023-07" db="EMBL/GenBank/DDBJ databases">
        <authorList>
            <person name="Shen H."/>
        </authorList>
    </citation>
    <scope>NUCLEOTIDE SEQUENCE</scope>
    <source>
        <strain evidence="4">TNR-22</strain>
    </source>
</reference>
<dbReference type="PANTHER" id="PTHR38340:SF1">
    <property type="entry name" value="S-LAYER PROTEIN"/>
    <property type="match status" value="1"/>
</dbReference>
<evidence type="ECO:0000256" key="2">
    <source>
        <dbReference type="ARBA" id="ARBA00022525"/>
    </source>
</evidence>
<dbReference type="Gene3D" id="2.150.10.10">
    <property type="entry name" value="Serralysin-like metalloprotease, C-terminal"/>
    <property type="match status" value="1"/>
</dbReference>
<dbReference type="PROSITE" id="PS00330">
    <property type="entry name" value="HEMOLYSIN_CALCIUM"/>
    <property type="match status" value="3"/>
</dbReference>
<dbReference type="InterPro" id="IPR050557">
    <property type="entry name" value="RTX_toxin/Mannuronan_C5-epim"/>
</dbReference>